<dbReference type="Gene3D" id="4.10.60.10">
    <property type="entry name" value="Zinc finger, CCHC-type"/>
    <property type="match status" value="1"/>
</dbReference>
<evidence type="ECO:0000256" key="2">
    <source>
        <dbReference type="ARBA" id="ARBA00022723"/>
    </source>
</evidence>
<dbReference type="InterPro" id="IPR001878">
    <property type="entry name" value="Znf_CCHC"/>
</dbReference>
<evidence type="ECO:0000256" key="3">
    <source>
        <dbReference type="ARBA" id="ARBA00022771"/>
    </source>
</evidence>
<evidence type="ECO:0000259" key="8">
    <source>
        <dbReference type="PROSITE" id="PS50158"/>
    </source>
</evidence>
<dbReference type="InterPro" id="IPR036875">
    <property type="entry name" value="Znf_CCHC_sf"/>
</dbReference>
<feature type="region of interest" description="Disordered" evidence="7">
    <location>
        <begin position="302"/>
        <end position="322"/>
    </location>
</feature>
<name>A0AAV2GES3_9ROSI</name>
<dbReference type="GO" id="GO:0005634">
    <property type="term" value="C:nucleus"/>
    <property type="evidence" value="ECO:0007669"/>
    <property type="project" value="UniProtKB-SubCell"/>
</dbReference>
<dbReference type="InterPro" id="IPR013083">
    <property type="entry name" value="Znf_RING/FYVE/PHD"/>
</dbReference>
<evidence type="ECO:0000313" key="11">
    <source>
        <dbReference type="Proteomes" id="UP001497516"/>
    </source>
</evidence>
<evidence type="ECO:0000259" key="9">
    <source>
        <dbReference type="PROSITE" id="PS51282"/>
    </source>
</evidence>
<dbReference type="PROSITE" id="PS51282">
    <property type="entry name" value="DWNN"/>
    <property type="match status" value="1"/>
</dbReference>
<feature type="domain" description="CCHC-type" evidence="8">
    <location>
        <begin position="249"/>
        <end position="263"/>
    </location>
</feature>
<dbReference type="InterPro" id="IPR033489">
    <property type="entry name" value="RBBP6"/>
</dbReference>
<dbReference type="InterPro" id="IPR025829">
    <property type="entry name" value="Zn_knuckle_CX2CX3GHX4C"/>
</dbReference>
<keyword evidence="3 6" id="KW-0863">Zinc-finger</keyword>
<feature type="region of interest" description="Disordered" evidence="7">
    <location>
        <begin position="172"/>
        <end position="192"/>
    </location>
</feature>
<dbReference type="InterPro" id="IPR014891">
    <property type="entry name" value="DWNN_domain"/>
</dbReference>
<evidence type="ECO:0000256" key="6">
    <source>
        <dbReference type="PROSITE-ProRule" id="PRU00047"/>
    </source>
</evidence>
<proteinExistence type="predicted"/>
<dbReference type="Pfam" id="PF13696">
    <property type="entry name" value="zf-CCHC_2"/>
    <property type="match status" value="1"/>
</dbReference>
<dbReference type="PANTHER" id="PTHR15439">
    <property type="entry name" value="RETINOBLASTOMA-BINDING PROTEIN 6"/>
    <property type="match status" value="1"/>
</dbReference>
<evidence type="ECO:0000256" key="4">
    <source>
        <dbReference type="ARBA" id="ARBA00022833"/>
    </source>
</evidence>
<dbReference type="GO" id="GO:0061630">
    <property type="term" value="F:ubiquitin protein ligase activity"/>
    <property type="evidence" value="ECO:0007669"/>
    <property type="project" value="InterPro"/>
</dbReference>
<dbReference type="Proteomes" id="UP001497516">
    <property type="component" value="Chromosome 8"/>
</dbReference>
<dbReference type="Gene3D" id="3.30.40.10">
    <property type="entry name" value="Zinc/RING finger domain, C3HC4 (zinc finger)"/>
    <property type="match status" value="1"/>
</dbReference>
<dbReference type="SUPFAM" id="SSF57756">
    <property type="entry name" value="Retrovirus zinc finger-like domains"/>
    <property type="match status" value="1"/>
</dbReference>
<keyword evidence="4" id="KW-0862">Zinc</keyword>
<dbReference type="EMBL" id="OZ034821">
    <property type="protein sequence ID" value="CAL1408358.1"/>
    <property type="molecule type" value="Genomic_DNA"/>
</dbReference>
<keyword evidence="2" id="KW-0479">Metal-binding</keyword>
<evidence type="ECO:0000256" key="5">
    <source>
        <dbReference type="ARBA" id="ARBA00023242"/>
    </source>
</evidence>
<keyword evidence="5" id="KW-0539">Nucleus</keyword>
<sequence>MAATMTTTVRYKFLSSRDFSEIQIQGPYVNVGDLKLAIFKANFKDRSADPKSKSQLETRRRNSVWNGCCLGTDHDLSIIDPQTNTPYSDESALIFDKASVFLRRIPGDRRRQPLNTTTIDLRPAVEEVKSAEQETKSLSASDSVMTATNSGIEDLDFDDFGGDVYAIPSQVTKPSTEKKKKKKNNIAAQKKSNIAQAAVDKDEESRIKALVNTPALAKWSAAVKSTLTTTTGKRKAPYSTQPPPTGYVCHRCGIKGHFIQDCPTNGDPSFDLRKRMRPMSTAPSAAAESEFNRQLEGISSFSSVTTNSSSNSGGSKSSGTTTVGVPGELNCPLCRGIMREAVFVKSCCFRSYCKGCISDYVKSSKACACGARNVDEDDFLPNVTVRSMIETILQRRSCSTGSSAGSNSCCSTVIAT</sequence>
<dbReference type="GO" id="GO:0006397">
    <property type="term" value="P:mRNA processing"/>
    <property type="evidence" value="ECO:0007669"/>
    <property type="project" value="InterPro"/>
</dbReference>
<comment type="subcellular location">
    <subcellularLocation>
        <location evidence="1">Nucleus</location>
    </subcellularLocation>
</comment>
<evidence type="ECO:0000313" key="10">
    <source>
        <dbReference type="EMBL" id="CAL1408358.1"/>
    </source>
</evidence>
<dbReference type="GO" id="GO:0016567">
    <property type="term" value="P:protein ubiquitination"/>
    <property type="evidence" value="ECO:0007669"/>
    <property type="project" value="InterPro"/>
</dbReference>
<evidence type="ECO:0000256" key="7">
    <source>
        <dbReference type="SAM" id="MobiDB-lite"/>
    </source>
</evidence>
<dbReference type="GO" id="GO:0006511">
    <property type="term" value="P:ubiquitin-dependent protein catabolic process"/>
    <property type="evidence" value="ECO:0007669"/>
    <property type="project" value="TreeGrafter"/>
</dbReference>
<dbReference type="GO" id="GO:0003676">
    <property type="term" value="F:nucleic acid binding"/>
    <property type="evidence" value="ECO:0007669"/>
    <property type="project" value="InterPro"/>
</dbReference>
<dbReference type="SMART" id="SM01180">
    <property type="entry name" value="DWNN"/>
    <property type="match status" value="1"/>
</dbReference>
<dbReference type="SUPFAM" id="SSF57850">
    <property type="entry name" value="RING/U-box"/>
    <property type="match status" value="1"/>
</dbReference>
<protein>
    <submittedName>
        <fullName evidence="10">Uncharacterized protein</fullName>
    </submittedName>
</protein>
<dbReference type="PROSITE" id="PS50158">
    <property type="entry name" value="ZF_CCHC"/>
    <property type="match status" value="1"/>
</dbReference>
<keyword evidence="11" id="KW-1185">Reference proteome</keyword>
<evidence type="ECO:0000256" key="1">
    <source>
        <dbReference type="ARBA" id="ARBA00004123"/>
    </source>
</evidence>
<accession>A0AAV2GES3</accession>
<gene>
    <name evidence="10" type="ORF">LTRI10_LOCUS47960</name>
</gene>
<dbReference type="Gene3D" id="3.10.20.90">
    <property type="entry name" value="Phosphatidylinositol 3-kinase Catalytic Subunit, Chain A, domain 1"/>
    <property type="match status" value="1"/>
</dbReference>
<dbReference type="PANTHER" id="PTHR15439:SF0">
    <property type="entry name" value="CELL DIVISION CYCLE AND APOPTOSIS REGULATOR PROTEIN 1-RELATED"/>
    <property type="match status" value="1"/>
</dbReference>
<dbReference type="AlphaFoldDB" id="A0AAV2GES3"/>
<reference evidence="10 11" key="1">
    <citation type="submission" date="2024-04" db="EMBL/GenBank/DDBJ databases">
        <authorList>
            <person name="Fracassetti M."/>
        </authorList>
    </citation>
    <scope>NUCLEOTIDE SEQUENCE [LARGE SCALE GENOMIC DNA]</scope>
</reference>
<feature type="domain" description="DWNN" evidence="9">
    <location>
        <begin position="9"/>
        <end position="106"/>
    </location>
</feature>
<organism evidence="10 11">
    <name type="scientific">Linum trigynum</name>
    <dbReference type="NCBI Taxonomy" id="586398"/>
    <lineage>
        <taxon>Eukaryota</taxon>
        <taxon>Viridiplantae</taxon>
        <taxon>Streptophyta</taxon>
        <taxon>Embryophyta</taxon>
        <taxon>Tracheophyta</taxon>
        <taxon>Spermatophyta</taxon>
        <taxon>Magnoliopsida</taxon>
        <taxon>eudicotyledons</taxon>
        <taxon>Gunneridae</taxon>
        <taxon>Pentapetalae</taxon>
        <taxon>rosids</taxon>
        <taxon>fabids</taxon>
        <taxon>Malpighiales</taxon>
        <taxon>Linaceae</taxon>
        <taxon>Linum</taxon>
    </lineage>
</organism>
<dbReference type="Pfam" id="PF08783">
    <property type="entry name" value="DWNN"/>
    <property type="match status" value="1"/>
</dbReference>
<dbReference type="GO" id="GO:0008270">
    <property type="term" value="F:zinc ion binding"/>
    <property type="evidence" value="ECO:0007669"/>
    <property type="project" value="UniProtKB-KW"/>
</dbReference>